<keyword evidence="3" id="KW-1185">Reference proteome</keyword>
<evidence type="ECO:0000256" key="1">
    <source>
        <dbReference type="SAM" id="MobiDB-lite"/>
    </source>
</evidence>
<name>A0A0L0FRX2_9EUKA</name>
<dbReference type="Proteomes" id="UP000054560">
    <property type="component" value="Unassembled WGS sequence"/>
</dbReference>
<dbReference type="STRING" id="667725.A0A0L0FRX2"/>
<organism evidence="2 3">
    <name type="scientific">Sphaeroforma arctica JP610</name>
    <dbReference type="NCBI Taxonomy" id="667725"/>
    <lineage>
        <taxon>Eukaryota</taxon>
        <taxon>Ichthyosporea</taxon>
        <taxon>Ichthyophonida</taxon>
        <taxon>Sphaeroforma</taxon>
    </lineage>
</organism>
<dbReference type="EMBL" id="KQ242304">
    <property type="protein sequence ID" value="KNC79444.1"/>
    <property type="molecule type" value="Genomic_DNA"/>
</dbReference>
<accession>A0A0L0FRX2</accession>
<feature type="region of interest" description="Disordered" evidence="1">
    <location>
        <begin position="33"/>
        <end position="53"/>
    </location>
</feature>
<evidence type="ECO:0000313" key="3">
    <source>
        <dbReference type="Proteomes" id="UP000054560"/>
    </source>
</evidence>
<gene>
    <name evidence="2" type="ORF">SARC_08163</name>
</gene>
<dbReference type="RefSeq" id="XP_014153346.1">
    <property type="nucleotide sequence ID" value="XM_014297871.1"/>
</dbReference>
<protein>
    <submittedName>
        <fullName evidence="2">Uncharacterized protein</fullName>
    </submittedName>
</protein>
<proteinExistence type="predicted"/>
<dbReference type="GeneID" id="25908667"/>
<evidence type="ECO:0000313" key="2">
    <source>
        <dbReference type="EMBL" id="KNC79444.1"/>
    </source>
</evidence>
<sequence>MTPLAAGFTSEKQRFADSEEFKRLRQTFGPASLAQRERAKQLHTAAAAATGTSEADLRPWPRRLGLTRLECFPTQPRLVLLPECTVFFSTTAHTKKTSSKAFGKAKKTATAPIVRISIRDEKGAIEIGRVPVEVGAFMHPLLQSGLVLFEGELDIGTQALKLGPMGRIAVKVRVRVRKELFTTVAATGKSDFSVGGASEKEDYDERVRAALLQLLMYMGLLAHQGGEFSVTEHGRASVDNDDVDGEGDVDEQLRDTLIATSASLTGHYNHMTMPHQLTASLREYQKEDVTDFMLFNAYDLGCHIRAAVPGVCT</sequence>
<reference evidence="2 3" key="1">
    <citation type="submission" date="2011-02" db="EMBL/GenBank/DDBJ databases">
        <title>The Genome Sequence of Sphaeroforma arctica JP610.</title>
        <authorList>
            <consortium name="The Broad Institute Genome Sequencing Platform"/>
            <person name="Russ C."/>
            <person name="Cuomo C."/>
            <person name="Young S.K."/>
            <person name="Zeng Q."/>
            <person name="Gargeya S."/>
            <person name="Alvarado L."/>
            <person name="Berlin A."/>
            <person name="Chapman S.B."/>
            <person name="Chen Z."/>
            <person name="Freedman E."/>
            <person name="Gellesch M."/>
            <person name="Goldberg J."/>
            <person name="Griggs A."/>
            <person name="Gujja S."/>
            <person name="Heilman E."/>
            <person name="Heiman D."/>
            <person name="Howarth C."/>
            <person name="Mehta T."/>
            <person name="Neiman D."/>
            <person name="Pearson M."/>
            <person name="Roberts A."/>
            <person name="Saif S."/>
            <person name="Shea T."/>
            <person name="Shenoy N."/>
            <person name="Sisk P."/>
            <person name="Stolte C."/>
            <person name="Sykes S."/>
            <person name="White J."/>
            <person name="Yandava C."/>
            <person name="Burger G."/>
            <person name="Gray M.W."/>
            <person name="Holland P.W.H."/>
            <person name="King N."/>
            <person name="Lang F.B.F."/>
            <person name="Roger A.J."/>
            <person name="Ruiz-Trillo I."/>
            <person name="Haas B."/>
            <person name="Nusbaum C."/>
            <person name="Birren B."/>
        </authorList>
    </citation>
    <scope>NUCLEOTIDE SEQUENCE [LARGE SCALE GENOMIC DNA]</scope>
    <source>
        <strain evidence="2 3">JP610</strain>
    </source>
</reference>
<dbReference type="AlphaFoldDB" id="A0A0L0FRX2"/>